<dbReference type="PIRSF" id="PIRSF000535">
    <property type="entry name" value="1PFK/6PFK/LacC"/>
    <property type="match status" value="1"/>
</dbReference>
<comment type="pathway">
    <text evidence="7">Carbohydrate metabolism; D-tagatose 6-phosphate degradation; D-glyceraldehyde 3-phosphate and glycerone phosphate from D-tagatose 6-phosphate: step 1/2.</text>
</comment>
<evidence type="ECO:0000256" key="7">
    <source>
        <dbReference type="PIRNR" id="PIRNR000535"/>
    </source>
</evidence>
<dbReference type="AlphaFoldDB" id="D1PLM3"/>
<name>D1PLM3_9FIRM</name>
<keyword evidence="4 8" id="KW-0418">Kinase</keyword>
<comment type="caution">
    <text evidence="10">The sequence shown here is derived from an EMBL/GenBank/DDBJ whole genome shotgun (WGS) entry which is preliminary data.</text>
</comment>
<dbReference type="GO" id="GO:0044281">
    <property type="term" value="P:small molecule metabolic process"/>
    <property type="evidence" value="ECO:0007669"/>
    <property type="project" value="UniProtKB-ARBA"/>
</dbReference>
<evidence type="ECO:0000256" key="2">
    <source>
        <dbReference type="ARBA" id="ARBA00022679"/>
    </source>
</evidence>
<dbReference type="Gene3D" id="3.40.1190.20">
    <property type="match status" value="1"/>
</dbReference>
<evidence type="ECO:0000256" key="5">
    <source>
        <dbReference type="ARBA" id="ARBA00022840"/>
    </source>
</evidence>
<dbReference type="eggNOG" id="COG1105">
    <property type="taxonomic scope" value="Bacteria"/>
</dbReference>
<dbReference type="GO" id="GO:0016052">
    <property type="term" value="P:carbohydrate catabolic process"/>
    <property type="evidence" value="ECO:0007669"/>
    <property type="project" value="UniProtKB-ARBA"/>
</dbReference>
<evidence type="ECO:0000259" key="9">
    <source>
        <dbReference type="Pfam" id="PF00294"/>
    </source>
</evidence>
<dbReference type="EMBL" id="ACBY02000021">
    <property type="protein sequence ID" value="EFB76321.1"/>
    <property type="molecule type" value="Genomic_DNA"/>
</dbReference>
<comment type="catalytic activity">
    <reaction evidence="7">
        <text>D-tagatofuranose 6-phosphate + ATP = D-tagatofuranose 1,6-bisphosphate + ADP + H(+)</text>
        <dbReference type="Rhea" id="RHEA:12420"/>
        <dbReference type="ChEBI" id="CHEBI:15378"/>
        <dbReference type="ChEBI" id="CHEBI:30616"/>
        <dbReference type="ChEBI" id="CHEBI:58694"/>
        <dbReference type="ChEBI" id="CHEBI:58695"/>
        <dbReference type="ChEBI" id="CHEBI:456216"/>
        <dbReference type="EC" id="2.7.1.144"/>
    </reaction>
</comment>
<dbReference type="GO" id="GO:0005524">
    <property type="term" value="F:ATP binding"/>
    <property type="evidence" value="ECO:0007669"/>
    <property type="project" value="UniProtKB-UniRule"/>
</dbReference>
<dbReference type="CDD" id="cd01164">
    <property type="entry name" value="FruK_PfkB_like"/>
    <property type="match status" value="1"/>
</dbReference>
<keyword evidence="3 7" id="KW-0547">Nucleotide-binding</keyword>
<comment type="similarity">
    <text evidence="1">Belongs to the carbohydrate kinase pfkB family.</text>
</comment>
<dbReference type="NCBIfam" id="TIGR03168">
    <property type="entry name" value="1-PFK"/>
    <property type="match status" value="1"/>
</dbReference>
<dbReference type="InterPro" id="IPR029056">
    <property type="entry name" value="Ribokinase-like"/>
</dbReference>
<gene>
    <name evidence="10" type="primary">pfkB</name>
    <name evidence="10" type="ORF">SUBVAR_05240</name>
</gene>
<evidence type="ECO:0000256" key="4">
    <source>
        <dbReference type="ARBA" id="ARBA00022777"/>
    </source>
</evidence>
<accession>D1PLM3</accession>
<dbReference type="GO" id="GO:0009024">
    <property type="term" value="F:tagatose-6-phosphate kinase activity"/>
    <property type="evidence" value="ECO:0007669"/>
    <property type="project" value="UniProtKB-EC"/>
</dbReference>
<keyword evidence="2 7" id="KW-0808">Transferase</keyword>
<evidence type="ECO:0000256" key="8">
    <source>
        <dbReference type="RuleBase" id="RU369061"/>
    </source>
</evidence>
<proteinExistence type="inferred from homology"/>
<dbReference type="GO" id="GO:0005988">
    <property type="term" value="P:lactose metabolic process"/>
    <property type="evidence" value="ECO:0007669"/>
    <property type="project" value="UniProtKB-KW"/>
</dbReference>
<evidence type="ECO:0000256" key="1">
    <source>
        <dbReference type="ARBA" id="ARBA00005380"/>
    </source>
</evidence>
<evidence type="ECO:0000313" key="10">
    <source>
        <dbReference type="EMBL" id="EFB76321.1"/>
    </source>
</evidence>
<comment type="catalytic activity">
    <reaction evidence="6 8">
        <text>beta-D-fructose 1-phosphate + ATP = beta-D-fructose 1,6-bisphosphate + ADP + H(+)</text>
        <dbReference type="Rhea" id="RHEA:14213"/>
        <dbReference type="ChEBI" id="CHEBI:15378"/>
        <dbReference type="ChEBI" id="CHEBI:30616"/>
        <dbReference type="ChEBI" id="CHEBI:32966"/>
        <dbReference type="ChEBI" id="CHEBI:138881"/>
        <dbReference type="ChEBI" id="CHEBI:456216"/>
        <dbReference type="EC" id="2.7.1.56"/>
    </reaction>
</comment>
<dbReference type="InterPro" id="IPR017583">
    <property type="entry name" value="Tagatose/fructose_Pkinase"/>
</dbReference>
<dbReference type="PROSITE" id="PS00584">
    <property type="entry name" value="PFKB_KINASES_2"/>
    <property type="match status" value="1"/>
</dbReference>
<dbReference type="HOGENOM" id="CLU_050013_1_0_9"/>
<dbReference type="GO" id="GO:0005829">
    <property type="term" value="C:cytosol"/>
    <property type="evidence" value="ECO:0007669"/>
    <property type="project" value="TreeGrafter"/>
</dbReference>
<evidence type="ECO:0000313" key="11">
    <source>
        <dbReference type="Proteomes" id="UP000003438"/>
    </source>
</evidence>
<keyword evidence="11" id="KW-1185">Reference proteome</keyword>
<dbReference type="UniPathway" id="UPA00704">
    <property type="reaction ID" value="UER00715"/>
</dbReference>
<dbReference type="SUPFAM" id="SSF53613">
    <property type="entry name" value="Ribokinase-like"/>
    <property type="match status" value="1"/>
</dbReference>
<dbReference type="RefSeq" id="WP_007046633.1">
    <property type="nucleotide sequence ID" value="NZ_GG704769.1"/>
</dbReference>
<reference evidence="10" key="1">
    <citation type="submission" date="2009-12" db="EMBL/GenBank/DDBJ databases">
        <authorList>
            <person name="Weinstock G."/>
            <person name="Sodergren E."/>
            <person name="Clifton S."/>
            <person name="Fulton L."/>
            <person name="Fulton B."/>
            <person name="Courtney L."/>
            <person name="Fronick C."/>
            <person name="Harrison M."/>
            <person name="Strong C."/>
            <person name="Farmer C."/>
            <person name="Delahaunty K."/>
            <person name="Markovic C."/>
            <person name="Hall O."/>
            <person name="Minx P."/>
            <person name="Tomlinson C."/>
            <person name="Mitreva M."/>
            <person name="Nelson J."/>
            <person name="Hou S."/>
            <person name="Wollam A."/>
            <person name="Pepin K.H."/>
            <person name="Johnson M."/>
            <person name="Bhonagiri V."/>
            <person name="Nash W.E."/>
            <person name="Warren W."/>
            <person name="Chinwalla A."/>
            <person name="Mardis E.R."/>
            <person name="Wilson R.K."/>
        </authorList>
    </citation>
    <scope>NUCLEOTIDE SEQUENCE [LARGE SCALE GENOMIC DNA]</scope>
    <source>
        <strain evidence="10">DSM 15176</strain>
    </source>
</reference>
<protein>
    <recommendedName>
        <fullName evidence="7">Tagatose-6-phosphate kinase</fullName>
        <ecNumber evidence="7">2.7.1.144</ecNumber>
    </recommendedName>
</protein>
<dbReference type="InterPro" id="IPR022463">
    <property type="entry name" value="1-PFruKinase"/>
</dbReference>
<dbReference type="EC" id="2.7.1.144" evidence="7"/>
<evidence type="ECO:0000256" key="3">
    <source>
        <dbReference type="ARBA" id="ARBA00022741"/>
    </source>
</evidence>
<dbReference type="InterPro" id="IPR002173">
    <property type="entry name" value="Carboh/pur_kinase_PfkB_CS"/>
</dbReference>
<dbReference type="PANTHER" id="PTHR46566">
    <property type="entry name" value="1-PHOSPHOFRUCTOKINASE-RELATED"/>
    <property type="match status" value="1"/>
</dbReference>
<dbReference type="Proteomes" id="UP000003438">
    <property type="component" value="Unassembled WGS sequence"/>
</dbReference>
<comment type="function">
    <text evidence="8">Catalyzes the ATP-dependent phosphorylation of fructose-l-phosphate to fructose-l,6-bisphosphate.</text>
</comment>
<dbReference type="GO" id="GO:2001059">
    <property type="term" value="P:D-tagatose 6-phosphate catabolic process"/>
    <property type="evidence" value="ECO:0007669"/>
    <property type="project" value="UniProtKB-UniPathway"/>
</dbReference>
<dbReference type="PANTHER" id="PTHR46566:SF1">
    <property type="entry name" value="1-PHOSPHOFRUCTOKINASE"/>
    <property type="match status" value="1"/>
</dbReference>
<dbReference type="NCBIfam" id="TIGR03828">
    <property type="entry name" value="pfkB"/>
    <property type="match status" value="1"/>
</dbReference>
<dbReference type="Pfam" id="PF00294">
    <property type="entry name" value="PfkB"/>
    <property type="match status" value="1"/>
</dbReference>
<evidence type="ECO:0000256" key="6">
    <source>
        <dbReference type="ARBA" id="ARBA00047745"/>
    </source>
</evidence>
<dbReference type="InterPro" id="IPR011611">
    <property type="entry name" value="PfkB_dom"/>
</dbReference>
<dbReference type="FunFam" id="3.40.1190.20:FF:000001">
    <property type="entry name" value="Phosphofructokinase"/>
    <property type="match status" value="1"/>
</dbReference>
<feature type="domain" description="Carbohydrate kinase PfkB" evidence="9">
    <location>
        <begin position="23"/>
        <end position="289"/>
    </location>
</feature>
<dbReference type="OrthoDB" id="9801219at2"/>
<comment type="similarity">
    <text evidence="7">Belongs to the carbohydrate kinase PfkB family. LacC subfamily.</text>
</comment>
<keyword evidence="7" id="KW-0423">Lactose metabolism</keyword>
<keyword evidence="5 7" id="KW-0067">ATP-binding</keyword>
<dbReference type="STRING" id="411471.SUBVAR_05240"/>
<dbReference type="GO" id="GO:0008662">
    <property type="term" value="F:1-phosphofructokinase activity"/>
    <property type="evidence" value="ECO:0007669"/>
    <property type="project" value="UniProtKB-UniRule"/>
</dbReference>
<organism evidence="10 11">
    <name type="scientific">Subdoligranulum variabile DSM 15176</name>
    <dbReference type="NCBI Taxonomy" id="411471"/>
    <lineage>
        <taxon>Bacteria</taxon>
        <taxon>Bacillati</taxon>
        <taxon>Bacillota</taxon>
        <taxon>Clostridia</taxon>
        <taxon>Eubacteriales</taxon>
        <taxon>Oscillospiraceae</taxon>
        <taxon>Subdoligranulum</taxon>
    </lineage>
</organism>
<sequence length="301" mass="31589">MIYTVTLNPAIDYVVRLETPLQTGTINRSAGEDCVLGGKGINVSGILAQLGRPSIALGFVAGETGAWLERGLVAQGLQTDFVHLAAGMTRINVKIKAGQETELNGAGPEIPQEAMEKLHQKLEALQQEDILVLAGSIPSCLPADTYEKILARLQGRGVRSVVDASGTLLANVLLYQPFLIKPNHHELAEIVGRPLQGDTQILQAARELQSRGACNVLVSMAGDGALLLDETGAVHRIGVPSGTVVNSVGAGDSMLAGFLAGYLETGSYETALRLGTACGSATAFSLGLAARSDIDRLFHQL</sequence>